<dbReference type="GO" id="GO:0052717">
    <property type="term" value="F:tRNA-specific adenosine-34 deaminase activity"/>
    <property type="evidence" value="ECO:0007669"/>
    <property type="project" value="TreeGrafter"/>
</dbReference>
<feature type="domain" description="CMP/dCMP-type deaminase" evidence="4">
    <location>
        <begin position="205"/>
        <end position="370"/>
    </location>
</feature>
<dbReference type="InterPro" id="IPR002125">
    <property type="entry name" value="CMP_dCMP_dom"/>
</dbReference>
<feature type="compositionally biased region" description="Basic and acidic residues" evidence="3">
    <location>
        <begin position="1"/>
        <end position="14"/>
    </location>
</feature>
<dbReference type="Gene3D" id="3.40.140.10">
    <property type="entry name" value="Cytidine Deaminase, domain 2"/>
    <property type="match status" value="1"/>
</dbReference>
<dbReference type="GO" id="GO:0005737">
    <property type="term" value="C:cytoplasm"/>
    <property type="evidence" value="ECO:0007669"/>
    <property type="project" value="TreeGrafter"/>
</dbReference>
<comment type="caution">
    <text evidence="5">The sequence shown here is derived from an EMBL/GenBank/DDBJ whole genome shotgun (WGS) entry which is preliminary data.</text>
</comment>
<dbReference type="GO" id="GO:0008033">
    <property type="term" value="P:tRNA processing"/>
    <property type="evidence" value="ECO:0007669"/>
    <property type="project" value="UniProtKB-KW"/>
</dbReference>
<keyword evidence="6" id="KW-1185">Reference proteome</keyword>
<name>A0A2C5Y425_9HYPO</name>
<proteinExistence type="inferred from homology"/>
<dbReference type="InterPro" id="IPR016193">
    <property type="entry name" value="Cytidine_deaminase-like"/>
</dbReference>
<feature type="region of interest" description="Disordered" evidence="3">
    <location>
        <begin position="1"/>
        <end position="27"/>
    </location>
</feature>
<evidence type="ECO:0000259" key="4">
    <source>
        <dbReference type="PROSITE" id="PS51747"/>
    </source>
</evidence>
<dbReference type="Pfam" id="PF00383">
    <property type="entry name" value="dCMP_cyt_deam_1"/>
    <property type="match status" value="1"/>
</dbReference>
<dbReference type="SUPFAM" id="SSF53927">
    <property type="entry name" value="Cytidine deaminase-like"/>
    <property type="match status" value="1"/>
</dbReference>
<organism evidence="5 6">
    <name type="scientific">Ophiocordyceps australis</name>
    <dbReference type="NCBI Taxonomy" id="1399860"/>
    <lineage>
        <taxon>Eukaryota</taxon>
        <taxon>Fungi</taxon>
        <taxon>Dikarya</taxon>
        <taxon>Ascomycota</taxon>
        <taxon>Pezizomycotina</taxon>
        <taxon>Sordariomycetes</taxon>
        <taxon>Hypocreomycetidae</taxon>
        <taxon>Hypocreales</taxon>
        <taxon>Ophiocordycipitaceae</taxon>
        <taxon>Ophiocordyceps</taxon>
    </lineage>
</organism>
<keyword evidence="1" id="KW-0819">tRNA processing</keyword>
<sequence length="414" mass="46180">MTDHGGSDYGEGHPEPSFILPPNPMVDKIRDKHRGRGVLIPLKTTQEVRQDHTIVQAYITRAPTKMANDVIQALRSLRPEGSANPLPHLRTCAKPTDLPAHIKTQFMNDSPAGRQIHTSKSTWIYIIVGEVKEIGKEEVVSVLSKIIGLEDDIFITRIPIPLLAPTSQVQAAMWSTQFWPTVYRKNNPLGPHPGMVGRGTEEIRDDASIWMTLAHQVALEAKQSGIGEAMGAVIVQRYDSGVELIGIAGDARWHQEYGLGIPNNTMTHCVLRAVSMVAQKLVRHEWRAAGVPYQCANLEIDMFQDGPLLKMEKECFLREHPIRDGYLCHGLELYVTHEPCVACSMGILHSRMGKVVFCNHMPRTGGLSSDDRPDGGGRGLGLFWRRELNWSLMAWEWEREGVPKLPPVDPTTHA</sequence>
<dbReference type="OrthoDB" id="3180714at2759"/>
<gene>
    <name evidence="5" type="ORF">CDD81_7673</name>
</gene>
<accession>A0A2C5Y425</accession>
<evidence type="ECO:0000256" key="2">
    <source>
        <dbReference type="ARBA" id="ARBA00038160"/>
    </source>
</evidence>
<dbReference type="PANTHER" id="PTHR11079">
    <property type="entry name" value="CYTOSINE DEAMINASE FAMILY MEMBER"/>
    <property type="match status" value="1"/>
</dbReference>
<dbReference type="PROSITE" id="PS51747">
    <property type="entry name" value="CYT_DCMP_DEAMINASES_2"/>
    <property type="match status" value="1"/>
</dbReference>
<dbReference type="GO" id="GO:0005634">
    <property type="term" value="C:nucleus"/>
    <property type="evidence" value="ECO:0007669"/>
    <property type="project" value="TreeGrafter"/>
</dbReference>
<dbReference type="Proteomes" id="UP000226192">
    <property type="component" value="Unassembled WGS sequence"/>
</dbReference>
<dbReference type="STRING" id="1399860.A0A2C5Y425"/>
<protein>
    <recommendedName>
        <fullName evidence="4">CMP/dCMP-type deaminase domain-containing protein</fullName>
    </recommendedName>
</protein>
<evidence type="ECO:0000313" key="6">
    <source>
        <dbReference type="Proteomes" id="UP000226192"/>
    </source>
</evidence>
<evidence type="ECO:0000313" key="5">
    <source>
        <dbReference type="EMBL" id="PHH61982.1"/>
    </source>
</evidence>
<evidence type="ECO:0000256" key="3">
    <source>
        <dbReference type="SAM" id="MobiDB-lite"/>
    </source>
</evidence>
<dbReference type="AlphaFoldDB" id="A0A2C5Y425"/>
<dbReference type="PANTHER" id="PTHR11079:SF156">
    <property type="entry name" value="INACTIVE TRNA-SPECIFIC ADENOSINE DEAMINASE-LIKE PROTEIN 3-RELATED"/>
    <property type="match status" value="1"/>
</dbReference>
<comment type="similarity">
    <text evidence="2">Belongs to the cytidine and deoxycytidylate deaminase family. ADAT3 subfamily.</text>
</comment>
<evidence type="ECO:0000256" key="1">
    <source>
        <dbReference type="ARBA" id="ARBA00022694"/>
    </source>
</evidence>
<dbReference type="EMBL" id="NJET01000085">
    <property type="protein sequence ID" value="PHH61982.1"/>
    <property type="molecule type" value="Genomic_DNA"/>
</dbReference>
<reference evidence="5 6" key="1">
    <citation type="submission" date="2017-06" db="EMBL/GenBank/DDBJ databases">
        <title>Ant-infecting Ophiocordyceps genomes reveal a high diversity of potential behavioral manipulation genes and a possible major role for enterotoxins.</title>
        <authorList>
            <person name="De Bekker C."/>
            <person name="Evans H.C."/>
            <person name="Brachmann A."/>
            <person name="Hughes D.P."/>
        </authorList>
    </citation>
    <scope>NUCLEOTIDE SEQUENCE [LARGE SCALE GENOMIC DNA]</scope>
    <source>
        <strain evidence="5 6">Map64</strain>
    </source>
</reference>